<dbReference type="Pfam" id="PF01135">
    <property type="entry name" value="PCMT"/>
    <property type="match status" value="1"/>
</dbReference>
<dbReference type="FunCoup" id="A0A7M7PV30">
    <property type="interactions" value="864"/>
</dbReference>
<keyword evidence="3" id="KW-0963">Cytoplasm</keyword>
<evidence type="ECO:0000256" key="8">
    <source>
        <dbReference type="RuleBase" id="RU003802"/>
    </source>
</evidence>
<dbReference type="SMR" id="A0A7M7PV30"/>
<keyword evidence="6 8" id="KW-0949">S-adenosyl-L-methionine</keyword>
<dbReference type="SUPFAM" id="SSF53335">
    <property type="entry name" value="S-adenosyl-L-methionine-dependent methyltransferases"/>
    <property type="match status" value="1"/>
</dbReference>
<dbReference type="FunFam" id="3.40.50.150:FF:000027">
    <property type="entry name" value="Protein-L-isoaspartate O-methyltransferase"/>
    <property type="match status" value="1"/>
</dbReference>
<name>A0A7M7PV30_NASVI</name>
<comment type="subcellular location">
    <subcellularLocation>
        <location evidence="1">Cytoplasm</location>
    </subcellularLocation>
</comment>
<keyword evidence="10" id="KW-1185">Reference proteome</keyword>
<dbReference type="GO" id="GO:0004719">
    <property type="term" value="F:protein-L-isoaspartate (D-aspartate) O-methyltransferase activity"/>
    <property type="evidence" value="ECO:0007669"/>
    <property type="project" value="UniProtKB-UniRule"/>
</dbReference>
<evidence type="ECO:0000313" key="9">
    <source>
        <dbReference type="EnsemblMetazoa" id="XP_031777410"/>
    </source>
</evidence>
<accession>A0A7M7PV30</accession>
<dbReference type="RefSeq" id="XP_031777410.1">
    <property type="nucleotide sequence ID" value="XM_031921550.2"/>
</dbReference>
<evidence type="ECO:0000313" key="10">
    <source>
        <dbReference type="Proteomes" id="UP000002358"/>
    </source>
</evidence>
<evidence type="ECO:0000256" key="1">
    <source>
        <dbReference type="ARBA" id="ARBA00004496"/>
    </source>
</evidence>
<dbReference type="GeneID" id="100114626"/>
<evidence type="ECO:0000256" key="5">
    <source>
        <dbReference type="ARBA" id="ARBA00022679"/>
    </source>
</evidence>
<dbReference type="NCBIfam" id="TIGR00080">
    <property type="entry name" value="pimt"/>
    <property type="match status" value="1"/>
</dbReference>
<organism evidence="9 10">
    <name type="scientific">Nasonia vitripennis</name>
    <name type="common">Parasitic wasp</name>
    <dbReference type="NCBI Taxonomy" id="7425"/>
    <lineage>
        <taxon>Eukaryota</taxon>
        <taxon>Metazoa</taxon>
        <taxon>Ecdysozoa</taxon>
        <taxon>Arthropoda</taxon>
        <taxon>Hexapoda</taxon>
        <taxon>Insecta</taxon>
        <taxon>Pterygota</taxon>
        <taxon>Neoptera</taxon>
        <taxon>Endopterygota</taxon>
        <taxon>Hymenoptera</taxon>
        <taxon>Apocrita</taxon>
        <taxon>Proctotrupomorpha</taxon>
        <taxon>Chalcidoidea</taxon>
        <taxon>Pteromalidae</taxon>
        <taxon>Pteromalinae</taxon>
        <taxon>Nasonia</taxon>
    </lineage>
</organism>
<dbReference type="PANTHER" id="PTHR11579:SF0">
    <property type="entry name" value="PROTEIN-L-ISOASPARTATE(D-ASPARTATE) O-METHYLTRANSFERASE"/>
    <property type="match status" value="1"/>
</dbReference>
<evidence type="ECO:0000256" key="7">
    <source>
        <dbReference type="ARBA" id="ARBA00035815"/>
    </source>
</evidence>
<evidence type="ECO:0000256" key="2">
    <source>
        <dbReference type="ARBA" id="ARBA00005369"/>
    </source>
</evidence>
<dbReference type="OrthoDB" id="73890at2759"/>
<dbReference type="Proteomes" id="UP000002358">
    <property type="component" value="Unassembled WGS sequence"/>
</dbReference>
<dbReference type="Gene3D" id="3.40.50.150">
    <property type="entry name" value="Vaccinia Virus protein VP39"/>
    <property type="match status" value="1"/>
</dbReference>
<dbReference type="InParanoid" id="A0A7M7PV30"/>
<keyword evidence="5 8" id="KW-0808">Transferase</keyword>
<dbReference type="KEGG" id="nvi:100114626"/>
<evidence type="ECO:0000256" key="4">
    <source>
        <dbReference type="ARBA" id="ARBA00022603"/>
    </source>
</evidence>
<dbReference type="InterPro" id="IPR029063">
    <property type="entry name" value="SAM-dependent_MTases_sf"/>
</dbReference>
<dbReference type="GO" id="GO:0032259">
    <property type="term" value="P:methylation"/>
    <property type="evidence" value="ECO:0007669"/>
    <property type="project" value="UniProtKB-KW"/>
</dbReference>
<dbReference type="InterPro" id="IPR000682">
    <property type="entry name" value="PCMT"/>
</dbReference>
<proteinExistence type="inferred from homology"/>
<dbReference type="EnsemblMetazoa" id="XM_031921550">
    <property type="protein sequence ID" value="XP_031777410"/>
    <property type="gene ID" value="LOC100114626"/>
</dbReference>
<keyword evidence="4 8" id="KW-0489">Methyltransferase</keyword>
<dbReference type="EC" id="2.1.1.77" evidence="8"/>
<reference evidence="9" key="1">
    <citation type="submission" date="2021-01" db="UniProtKB">
        <authorList>
            <consortium name="EnsemblMetazoa"/>
        </authorList>
    </citation>
    <scope>IDENTIFICATION</scope>
</reference>
<protein>
    <recommendedName>
        <fullName evidence="8">Protein-L-isoaspartate O-methyltransferase</fullName>
        <ecNumber evidence="8">2.1.1.77</ecNumber>
    </recommendedName>
</protein>
<comment type="catalytic activity">
    <reaction evidence="7">
        <text>[protein]-L-isoaspartate + S-adenosyl-L-methionine = [protein]-L-isoaspartate alpha-methyl ester + S-adenosyl-L-homocysteine</text>
        <dbReference type="Rhea" id="RHEA:12705"/>
        <dbReference type="Rhea" id="RHEA-COMP:12143"/>
        <dbReference type="Rhea" id="RHEA-COMP:12144"/>
        <dbReference type="ChEBI" id="CHEBI:57856"/>
        <dbReference type="ChEBI" id="CHEBI:59789"/>
        <dbReference type="ChEBI" id="CHEBI:90596"/>
        <dbReference type="ChEBI" id="CHEBI:90598"/>
        <dbReference type="EC" id="2.1.1.77"/>
    </reaction>
    <physiologicalReaction direction="left-to-right" evidence="7">
        <dbReference type="Rhea" id="RHEA:12706"/>
    </physiologicalReaction>
</comment>
<dbReference type="GO" id="GO:0005737">
    <property type="term" value="C:cytoplasm"/>
    <property type="evidence" value="ECO:0007669"/>
    <property type="project" value="UniProtKB-SubCell"/>
</dbReference>
<dbReference type="AlphaFoldDB" id="A0A7M7PV30"/>
<dbReference type="PROSITE" id="PS01279">
    <property type="entry name" value="PCMT"/>
    <property type="match status" value="1"/>
</dbReference>
<dbReference type="PANTHER" id="PTHR11579">
    <property type="entry name" value="PROTEIN-L-ISOASPARTATE O-METHYLTRANSFERASE"/>
    <property type="match status" value="1"/>
</dbReference>
<dbReference type="CDD" id="cd02440">
    <property type="entry name" value="AdoMet_MTases"/>
    <property type="match status" value="1"/>
</dbReference>
<evidence type="ECO:0000256" key="3">
    <source>
        <dbReference type="ARBA" id="ARBA00022490"/>
    </source>
</evidence>
<sequence length="228" mass="25117">MFRFGIFHATGNVELVRHLKKSEVIKSERVFEVMSQVDRGKYTDPDDAYIDSPQCIGYGAIISAPHMHGYALEFLADKLQEGSRALDVGFGSGYLTVCMALMVGPNGVAVGIELVPELRDQARKNIQSDHPELLESNQLELIVGDGRLGYLEKGPYDVIHVGAASTELPKKLINQLAPGGRMIVPIGKTNSDPKLYQIDKNMENKIKKTPLMEVICGPLCDTPYKCVK</sequence>
<evidence type="ECO:0000256" key="6">
    <source>
        <dbReference type="ARBA" id="ARBA00022691"/>
    </source>
</evidence>
<comment type="similarity">
    <text evidence="2 8">Belongs to the methyltransferase superfamily. L-isoaspartyl/D-aspartyl protein methyltransferase family.</text>
</comment>